<sequence length="110" mass="11197">MKGLLLATDDMGRCLDVIGVSDSRHTLVMAPGQGKTLPVPAGATMMLINATANVWVQYDGPAAVPMVDDLGGGAPELNPGPRFIKGIAAIGISAAQACEVGVTFYRGGSL</sequence>
<dbReference type="EMBL" id="CP029835">
    <property type="protein sequence ID" value="AWU97883.1"/>
    <property type="molecule type" value="Genomic_DNA"/>
</dbReference>
<dbReference type="OrthoDB" id="7305628at2"/>
<keyword evidence="2" id="KW-1185">Reference proteome</keyword>
<protein>
    <submittedName>
        <fullName evidence="1">Uncharacterized protein</fullName>
    </submittedName>
</protein>
<name>A0A2U9SGE3_9PROT</name>
<accession>A0A2U9SGE3</accession>
<dbReference type="AlphaFoldDB" id="A0A2U9SGE3"/>
<dbReference type="KEGG" id="azm:DM194_26705"/>
<evidence type="ECO:0000313" key="2">
    <source>
        <dbReference type="Proteomes" id="UP000249605"/>
    </source>
</evidence>
<geneLocation type="plasmid" evidence="1 2">
    <name>unnamed5</name>
</geneLocation>
<reference evidence="1 2" key="1">
    <citation type="submission" date="2018-06" db="EMBL/GenBank/DDBJ databases">
        <title>Complete genome sequencing of Azospirillum sp. M2T2B2.</title>
        <authorList>
            <person name="Heo J."/>
            <person name="Kim S.-J."/>
            <person name="Kwon S.-W."/>
            <person name="Anandham R."/>
        </authorList>
    </citation>
    <scope>NUCLEOTIDE SEQUENCE [LARGE SCALE GENOMIC DNA]</scope>
    <source>
        <strain evidence="1 2">M2T2B2</strain>
        <plasmid evidence="1 2">unnamed5</plasmid>
    </source>
</reference>
<keyword evidence="1" id="KW-0614">Plasmid</keyword>
<dbReference type="Proteomes" id="UP000249605">
    <property type="component" value="Plasmid unnamed5"/>
</dbReference>
<evidence type="ECO:0000313" key="1">
    <source>
        <dbReference type="EMBL" id="AWU97883.1"/>
    </source>
</evidence>
<organism evidence="1 2">
    <name type="scientific">Azospirillum ramasamyi</name>
    <dbReference type="NCBI Taxonomy" id="682998"/>
    <lineage>
        <taxon>Bacteria</taxon>
        <taxon>Pseudomonadati</taxon>
        <taxon>Pseudomonadota</taxon>
        <taxon>Alphaproteobacteria</taxon>
        <taxon>Rhodospirillales</taxon>
        <taxon>Azospirillaceae</taxon>
        <taxon>Azospirillum</taxon>
    </lineage>
</organism>
<dbReference type="RefSeq" id="WP_111070678.1">
    <property type="nucleotide sequence ID" value="NZ_CP029835.1"/>
</dbReference>
<gene>
    <name evidence="1" type="ORF">DM194_26705</name>
</gene>
<proteinExistence type="predicted"/>